<keyword evidence="8" id="KW-0902">Two-component regulatory system</keyword>
<keyword evidence="9" id="KW-1133">Transmembrane helix</keyword>
<dbReference type="Proteomes" id="UP001499933">
    <property type="component" value="Unassembled WGS sequence"/>
</dbReference>
<evidence type="ECO:0000259" key="10">
    <source>
        <dbReference type="Pfam" id="PF07730"/>
    </source>
</evidence>
<evidence type="ECO:0000256" key="1">
    <source>
        <dbReference type="ARBA" id="ARBA00000085"/>
    </source>
</evidence>
<dbReference type="PANTHER" id="PTHR24421">
    <property type="entry name" value="NITRATE/NITRITE SENSOR PROTEIN NARX-RELATED"/>
    <property type="match status" value="1"/>
</dbReference>
<dbReference type="GO" id="GO:0016301">
    <property type="term" value="F:kinase activity"/>
    <property type="evidence" value="ECO:0007669"/>
    <property type="project" value="UniProtKB-KW"/>
</dbReference>
<evidence type="ECO:0000256" key="4">
    <source>
        <dbReference type="ARBA" id="ARBA00022679"/>
    </source>
</evidence>
<dbReference type="EC" id="2.7.13.3" evidence="2"/>
<keyword evidence="5" id="KW-0547">Nucleotide-binding</keyword>
<feature type="transmembrane region" description="Helical" evidence="9">
    <location>
        <begin position="55"/>
        <end position="79"/>
    </location>
</feature>
<keyword evidence="9" id="KW-0812">Transmembrane</keyword>
<evidence type="ECO:0000313" key="12">
    <source>
        <dbReference type="EMBL" id="GAA1965574.1"/>
    </source>
</evidence>
<dbReference type="Pfam" id="PF07730">
    <property type="entry name" value="HisKA_3"/>
    <property type="match status" value="1"/>
</dbReference>
<keyword evidence="4" id="KW-0808">Transferase</keyword>
<dbReference type="InterPro" id="IPR050482">
    <property type="entry name" value="Sensor_HK_TwoCompSys"/>
</dbReference>
<dbReference type="SUPFAM" id="SSF55874">
    <property type="entry name" value="ATPase domain of HSP90 chaperone/DNA topoisomerase II/histidine kinase"/>
    <property type="match status" value="1"/>
</dbReference>
<comment type="caution">
    <text evidence="12">The sequence shown here is derived from an EMBL/GenBank/DDBJ whole genome shotgun (WGS) entry which is preliminary data.</text>
</comment>
<name>A0ABN2R975_9MICO</name>
<accession>A0ABN2R975</accession>
<evidence type="ECO:0000313" key="13">
    <source>
        <dbReference type="Proteomes" id="UP001499933"/>
    </source>
</evidence>
<keyword evidence="7" id="KW-0067">ATP-binding</keyword>
<dbReference type="InterPro" id="IPR036890">
    <property type="entry name" value="HATPase_C_sf"/>
</dbReference>
<dbReference type="CDD" id="cd16917">
    <property type="entry name" value="HATPase_UhpB-NarQ-NarX-like"/>
    <property type="match status" value="1"/>
</dbReference>
<reference evidence="12 13" key="1">
    <citation type="journal article" date="2019" name="Int. J. Syst. Evol. Microbiol.">
        <title>The Global Catalogue of Microorganisms (GCM) 10K type strain sequencing project: providing services to taxonomists for standard genome sequencing and annotation.</title>
        <authorList>
            <consortium name="The Broad Institute Genomics Platform"/>
            <consortium name="The Broad Institute Genome Sequencing Center for Infectious Disease"/>
            <person name="Wu L."/>
            <person name="Ma J."/>
        </authorList>
    </citation>
    <scope>NUCLEOTIDE SEQUENCE [LARGE SCALE GENOMIC DNA]</scope>
    <source>
        <strain evidence="12 13">JCM 14901</strain>
    </source>
</reference>
<dbReference type="InterPro" id="IPR025828">
    <property type="entry name" value="Put_sensor_dom"/>
</dbReference>
<evidence type="ECO:0000259" key="11">
    <source>
        <dbReference type="Pfam" id="PF13796"/>
    </source>
</evidence>
<evidence type="ECO:0000256" key="9">
    <source>
        <dbReference type="SAM" id="Phobius"/>
    </source>
</evidence>
<protein>
    <recommendedName>
        <fullName evidence="2">histidine kinase</fullName>
        <ecNumber evidence="2">2.7.13.3</ecNumber>
    </recommendedName>
</protein>
<evidence type="ECO:0000256" key="2">
    <source>
        <dbReference type="ARBA" id="ARBA00012438"/>
    </source>
</evidence>
<dbReference type="Gene3D" id="3.30.565.10">
    <property type="entry name" value="Histidine kinase-like ATPase, C-terminal domain"/>
    <property type="match status" value="1"/>
</dbReference>
<evidence type="ECO:0000256" key="7">
    <source>
        <dbReference type="ARBA" id="ARBA00022840"/>
    </source>
</evidence>
<evidence type="ECO:0000256" key="5">
    <source>
        <dbReference type="ARBA" id="ARBA00022741"/>
    </source>
</evidence>
<sequence length="455" mass="48433">MTTTTTDTRPRSAWATYGRWWLLAPGSALYLLTVFVLAMVSLTVLITLLSTGGGLIVLVIGLPLIVLALVVARGFGIAYRWLLQVTGLPAIAEPTWNKDTSDREGFWLTLTRPIRNGHYWVYLVHGMIVSPIVSIATFTLTTVWLSVSLGGLTYWFWGSFLPRNDGNDWGQYVSAAMPWLLGGWTSWTVEVVLYLIAGVLFAITLPWAVGGFARLHHAIARGMLGRWPSDDLAAEVRAEAAARGAAVQAEDAALRRLERDIHDGPQQRLVRLQLDLAALERRAAAGDADAAVQLARESQVHAKAALDELRALSAGVAPPLLQDRGLAAALGAVAAGTALPVGVEVDPEVDTMVSPEIARTVYFVVAELLTNAVKHSGASAARLKASVRPAFGAQPAMLDVWVVDNGHGGADFRSGHGLEGLRDRVAGLRGVLVVDSAVGGPTTVGAHIPLSPVPA</sequence>
<organism evidence="12 13">
    <name type="scientific">Microbacterium deminutum</name>
    <dbReference type="NCBI Taxonomy" id="344164"/>
    <lineage>
        <taxon>Bacteria</taxon>
        <taxon>Bacillati</taxon>
        <taxon>Actinomycetota</taxon>
        <taxon>Actinomycetes</taxon>
        <taxon>Micrococcales</taxon>
        <taxon>Microbacteriaceae</taxon>
        <taxon>Microbacterium</taxon>
    </lineage>
</organism>
<evidence type="ECO:0000256" key="3">
    <source>
        <dbReference type="ARBA" id="ARBA00022553"/>
    </source>
</evidence>
<keyword evidence="9" id="KW-0472">Membrane</keyword>
<comment type="catalytic activity">
    <reaction evidence="1">
        <text>ATP + protein L-histidine = ADP + protein N-phospho-L-histidine.</text>
        <dbReference type="EC" id="2.7.13.3"/>
    </reaction>
</comment>
<keyword evidence="3" id="KW-0597">Phosphoprotein</keyword>
<proteinExistence type="predicted"/>
<dbReference type="PANTHER" id="PTHR24421:SF10">
    <property type="entry name" value="NITRATE_NITRITE SENSOR PROTEIN NARQ"/>
    <property type="match status" value="1"/>
</dbReference>
<feature type="domain" description="Signal transduction histidine kinase subgroup 3 dimerisation and phosphoacceptor" evidence="10">
    <location>
        <begin position="255"/>
        <end position="319"/>
    </location>
</feature>
<dbReference type="EMBL" id="BAAAOG010000007">
    <property type="protein sequence ID" value="GAA1965574.1"/>
    <property type="molecule type" value="Genomic_DNA"/>
</dbReference>
<feature type="transmembrane region" description="Helical" evidence="9">
    <location>
        <begin position="20"/>
        <end position="48"/>
    </location>
</feature>
<evidence type="ECO:0000256" key="6">
    <source>
        <dbReference type="ARBA" id="ARBA00022777"/>
    </source>
</evidence>
<feature type="transmembrane region" description="Helical" evidence="9">
    <location>
        <begin position="193"/>
        <end position="213"/>
    </location>
</feature>
<dbReference type="InterPro" id="IPR011712">
    <property type="entry name" value="Sig_transdc_His_kin_sub3_dim/P"/>
</dbReference>
<dbReference type="Pfam" id="PF13796">
    <property type="entry name" value="Sensor"/>
    <property type="match status" value="1"/>
</dbReference>
<gene>
    <name evidence="12" type="ORF">GCM10009776_30600</name>
</gene>
<keyword evidence="13" id="KW-1185">Reference proteome</keyword>
<evidence type="ECO:0000256" key="8">
    <source>
        <dbReference type="ARBA" id="ARBA00023012"/>
    </source>
</evidence>
<feature type="transmembrane region" description="Helical" evidence="9">
    <location>
        <begin position="128"/>
        <end position="157"/>
    </location>
</feature>
<feature type="domain" description="Putative sensor" evidence="11">
    <location>
        <begin position="30"/>
        <end position="224"/>
    </location>
</feature>
<keyword evidence="6 12" id="KW-0418">Kinase</keyword>